<name>A0A0G1T5V0_UNCKA</name>
<dbReference type="Proteomes" id="UP000034873">
    <property type="component" value="Unassembled WGS sequence"/>
</dbReference>
<reference evidence="1 2" key="1">
    <citation type="journal article" date="2015" name="Nature">
        <title>rRNA introns, odd ribosomes, and small enigmatic genomes across a large radiation of phyla.</title>
        <authorList>
            <person name="Brown C.T."/>
            <person name="Hug L.A."/>
            <person name="Thomas B.C."/>
            <person name="Sharon I."/>
            <person name="Castelle C.J."/>
            <person name="Singh A."/>
            <person name="Wilkins M.J."/>
            <person name="Williams K.H."/>
            <person name="Banfield J.F."/>
        </authorList>
    </citation>
    <scope>NUCLEOTIDE SEQUENCE [LARGE SCALE GENOMIC DNA]</scope>
</reference>
<accession>A0A0G1T5V0</accession>
<sequence>MSLFIEGGRQNLRQLEAIKTANEEIFNTAIDLLREHGSPYKEMLLFRYRVIEHTVNSREPSVKVVIAAGANLDKARSVYLEVEGQNPIQVYKKGRKGHTRFKGVYYTNSLSNMEFTRVPDRAVQLISGYSRVLGLLGKELPSK</sequence>
<comment type="caution">
    <text evidence="1">The sequence shown here is derived from an EMBL/GenBank/DDBJ whole genome shotgun (WGS) entry which is preliminary data.</text>
</comment>
<dbReference type="EMBL" id="LCNH01000032">
    <property type="protein sequence ID" value="KKU49583.1"/>
    <property type="molecule type" value="Genomic_DNA"/>
</dbReference>
<proteinExistence type="predicted"/>
<dbReference type="AlphaFoldDB" id="A0A0G1T5V0"/>
<organism evidence="1 2">
    <name type="scientific">candidate division WWE3 bacterium GW2011_GWC1_47_10</name>
    <dbReference type="NCBI Taxonomy" id="1619122"/>
    <lineage>
        <taxon>Bacteria</taxon>
        <taxon>Katanobacteria</taxon>
    </lineage>
</organism>
<evidence type="ECO:0000313" key="2">
    <source>
        <dbReference type="Proteomes" id="UP000034873"/>
    </source>
</evidence>
<evidence type="ECO:0000313" key="1">
    <source>
        <dbReference type="EMBL" id="KKU49583.1"/>
    </source>
</evidence>
<gene>
    <name evidence="1" type="ORF">UX73_C0032G0004</name>
</gene>
<protein>
    <submittedName>
        <fullName evidence="1">Uncharacterized protein</fullName>
    </submittedName>
</protein>